<name>T1KN44_TETUR</name>
<dbReference type="EnsemblMetazoa" id="tetur15g03920.1">
    <property type="protein sequence ID" value="tetur15g03920.1"/>
    <property type="gene ID" value="tetur15g03920"/>
</dbReference>
<protein>
    <submittedName>
        <fullName evidence="1">Uncharacterized protein</fullName>
    </submittedName>
</protein>
<dbReference type="Proteomes" id="UP000015104">
    <property type="component" value="Unassembled WGS sequence"/>
</dbReference>
<reference evidence="2" key="1">
    <citation type="submission" date="2011-08" db="EMBL/GenBank/DDBJ databases">
        <authorList>
            <person name="Rombauts S."/>
        </authorList>
    </citation>
    <scope>NUCLEOTIDE SEQUENCE</scope>
    <source>
        <strain evidence="2">London</strain>
    </source>
</reference>
<evidence type="ECO:0000313" key="1">
    <source>
        <dbReference type="EnsemblMetazoa" id="tetur15g03920.1"/>
    </source>
</evidence>
<dbReference type="EMBL" id="CAEY01000250">
    <property type="status" value="NOT_ANNOTATED_CDS"/>
    <property type="molecule type" value="Genomic_DNA"/>
</dbReference>
<proteinExistence type="predicted"/>
<evidence type="ECO:0000313" key="2">
    <source>
        <dbReference type="Proteomes" id="UP000015104"/>
    </source>
</evidence>
<keyword evidence="2" id="KW-1185">Reference proteome</keyword>
<accession>T1KN44</accession>
<dbReference type="AlphaFoldDB" id="T1KN44"/>
<dbReference type="HOGENOM" id="CLU_071407_3_0_1"/>
<organism evidence="1 2">
    <name type="scientific">Tetranychus urticae</name>
    <name type="common">Two-spotted spider mite</name>
    <dbReference type="NCBI Taxonomy" id="32264"/>
    <lineage>
        <taxon>Eukaryota</taxon>
        <taxon>Metazoa</taxon>
        <taxon>Ecdysozoa</taxon>
        <taxon>Arthropoda</taxon>
        <taxon>Chelicerata</taxon>
        <taxon>Arachnida</taxon>
        <taxon>Acari</taxon>
        <taxon>Acariformes</taxon>
        <taxon>Trombidiformes</taxon>
        <taxon>Prostigmata</taxon>
        <taxon>Eleutherengona</taxon>
        <taxon>Raphignathae</taxon>
        <taxon>Tetranychoidea</taxon>
        <taxon>Tetranychidae</taxon>
        <taxon>Tetranychus</taxon>
    </lineage>
</organism>
<sequence length="238" mass="28058">MEEQKHLSDKITFKVKHLNEYHEIVIDPNDDRYEYKDQHQQIFEQASKLESITGVPSRYTTCANIPRNMNPSDVNNIERYLWCFENQKAFAPDSLLQYDPEDDIFSLNIRDGERFHLISYASYEYSISKRISMCYRLIEERDVPEEGCGGVCQLIRTESFFKRLKDLVNNDDLNAKITQLVQPLFEISSPETHLEAWKILKEFNVLQVFYPSCDWIHSARLAETGDARQNDLYLRTRG</sequence>
<reference evidence="1" key="2">
    <citation type="submission" date="2015-06" db="UniProtKB">
        <authorList>
            <consortium name="EnsemblMetazoa"/>
        </authorList>
    </citation>
    <scope>IDENTIFICATION</scope>
</reference>